<dbReference type="SUPFAM" id="SSF82549">
    <property type="entry name" value="DAK1/DegV-like"/>
    <property type="match status" value="1"/>
</dbReference>
<dbReference type="RefSeq" id="WP_019228753.1">
    <property type="nucleotide sequence ID" value="NZ_DAMBUX010000007.1"/>
</dbReference>
<protein>
    <submittedName>
        <fullName evidence="2">DegV family protein with EDD domain</fullName>
    </submittedName>
</protein>
<dbReference type="Gene3D" id="2.20.28.50">
    <property type="entry name" value="degv family protein"/>
    <property type="match status" value="1"/>
</dbReference>
<dbReference type="GO" id="GO:0008289">
    <property type="term" value="F:lipid binding"/>
    <property type="evidence" value="ECO:0007669"/>
    <property type="project" value="UniProtKB-KW"/>
</dbReference>
<dbReference type="PROSITE" id="PS51482">
    <property type="entry name" value="DEGV"/>
    <property type="match status" value="1"/>
</dbReference>
<dbReference type="InterPro" id="IPR003797">
    <property type="entry name" value="DegV"/>
</dbReference>
<organism evidence="2 3">
    <name type="scientific">Sedimentibacter saalensis</name>
    <dbReference type="NCBI Taxonomy" id="130788"/>
    <lineage>
        <taxon>Bacteria</taxon>
        <taxon>Bacillati</taxon>
        <taxon>Bacillota</taxon>
        <taxon>Tissierellia</taxon>
        <taxon>Sedimentibacter</taxon>
    </lineage>
</organism>
<dbReference type="EMBL" id="VLKH01000001">
    <property type="protein sequence ID" value="TWH83533.1"/>
    <property type="molecule type" value="Genomic_DNA"/>
</dbReference>
<evidence type="ECO:0000313" key="3">
    <source>
        <dbReference type="Proteomes" id="UP000315343"/>
    </source>
</evidence>
<dbReference type="Gene3D" id="3.40.50.10440">
    <property type="entry name" value="Dihydroxyacetone kinase, domain 1"/>
    <property type="match status" value="1"/>
</dbReference>
<dbReference type="NCBIfam" id="TIGR00762">
    <property type="entry name" value="DegV"/>
    <property type="match status" value="1"/>
</dbReference>
<evidence type="ECO:0000313" key="2">
    <source>
        <dbReference type="EMBL" id="TWH83533.1"/>
    </source>
</evidence>
<dbReference type="PANTHER" id="PTHR33434">
    <property type="entry name" value="DEGV DOMAIN-CONTAINING PROTEIN DR_1986-RELATED"/>
    <property type="match status" value="1"/>
</dbReference>
<name>A0A562JKP4_9FIRM</name>
<proteinExistence type="predicted"/>
<dbReference type="InterPro" id="IPR050270">
    <property type="entry name" value="DegV_domain_contain"/>
</dbReference>
<keyword evidence="3" id="KW-1185">Reference proteome</keyword>
<dbReference type="AlphaFoldDB" id="A0A562JKP4"/>
<dbReference type="OrthoDB" id="2138472at2"/>
<dbReference type="Gene3D" id="3.30.1180.10">
    <property type="match status" value="1"/>
</dbReference>
<evidence type="ECO:0000256" key="1">
    <source>
        <dbReference type="ARBA" id="ARBA00023121"/>
    </source>
</evidence>
<reference evidence="2 3" key="1">
    <citation type="submission" date="2019-07" db="EMBL/GenBank/DDBJ databases">
        <title>Genomic Encyclopedia of Type Strains, Phase I: the one thousand microbial genomes (KMG-I) project.</title>
        <authorList>
            <person name="Kyrpides N."/>
        </authorList>
    </citation>
    <scope>NUCLEOTIDE SEQUENCE [LARGE SCALE GENOMIC DNA]</scope>
    <source>
        <strain evidence="2 3">DSM 13558</strain>
    </source>
</reference>
<dbReference type="Pfam" id="PF02645">
    <property type="entry name" value="DegV"/>
    <property type="match status" value="1"/>
</dbReference>
<gene>
    <name evidence="2" type="ORF">LY60_00143</name>
</gene>
<dbReference type="InterPro" id="IPR043168">
    <property type="entry name" value="DegV_C"/>
</dbReference>
<dbReference type="PANTHER" id="PTHR33434:SF2">
    <property type="entry name" value="FATTY ACID-BINDING PROTEIN TM_1468"/>
    <property type="match status" value="1"/>
</dbReference>
<keyword evidence="1" id="KW-0446">Lipid-binding</keyword>
<sequence length="274" mass="31064">MKKNLIVDSCVDFNDYTEDIERVPFRILIENEEIVDENLDINELIRKMKNSTSQIKTACAPPEEFINKLKDHTDNFIVTISSQLSGSYNSAMVAVDSFREKFPESFVHVIDSKSAAAGETMIAMKVKQLIEENINTAEIIEQTNKYISKLKTFFILESLDNLAKNGRITNFKAMLANIMHIVPIMGEDGNGKIELKEKVRGKKKAFERLVDMIAEYNVDFENTVLGITHVDCLEKAEKLRDQIMARYPFKDVKIFKSSGLSTVYADDGGIVIAF</sequence>
<dbReference type="Proteomes" id="UP000315343">
    <property type="component" value="Unassembled WGS sequence"/>
</dbReference>
<accession>A0A562JKP4</accession>
<comment type="caution">
    <text evidence="2">The sequence shown here is derived from an EMBL/GenBank/DDBJ whole genome shotgun (WGS) entry which is preliminary data.</text>
</comment>